<dbReference type="FunFam" id="2.60.40.10:FF:000437">
    <property type="entry name" value="Beat-IIIc, isoform A"/>
    <property type="match status" value="1"/>
</dbReference>
<dbReference type="InterPro" id="IPR036179">
    <property type="entry name" value="Ig-like_dom_sf"/>
</dbReference>
<sequence>MALPANDIGRCTEVNPFRTFRCDTAPGMPSLSDATVYLSIYGSKEKPITETLKLYKLDVPKWADMRSSVTLTCQYELGSFTLYSVKWYKDDNEFFRYSPELEPPMKVFVLDGISVNMNKSSSTQVTLYPLSRKSEGNYKCEVSVDASNFPTVVEDANMTIIALPDEIPRIEGLRQFYSEGDYLEANCTAVMAFPAARVTWYINNAELTAVSLRLCLCAQSDAPRCPVRSESFSRYKLNKTYRITDRRAGRGVIVVVLPLYTRDSSFNNSLKLVWTLHEPQCSTLHVLR</sequence>
<dbReference type="Gene3D" id="2.60.40.10">
    <property type="entry name" value="Immunoglobulins"/>
    <property type="match status" value="1"/>
</dbReference>
<dbReference type="InterPro" id="IPR013151">
    <property type="entry name" value="Immunoglobulin_dom"/>
</dbReference>
<dbReference type="Proteomes" id="UP000325440">
    <property type="component" value="Unassembled WGS sequence"/>
</dbReference>
<dbReference type="InterPro" id="IPR013783">
    <property type="entry name" value="Ig-like_fold"/>
</dbReference>
<dbReference type="PROSITE" id="PS50835">
    <property type="entry name" value="IG_LIKE"/>
    <property type="match status" value="1"/>
</dbReference>
<dbReference type="PANTHER" id="PTHR21261">
    <property type="entry name" value="BEAT PROTEIN"/>
    <property type="match status" value="1"/>
</dbReference>
<evidence type="ECO:0000259" key="1">
    <source>
        <dbReference type="PROSITE" id="PS50835"/>
    </source>
</evidence>
<accession>A0A5E4M3D5</accession>
<evidence type="ECO:0000313" key="3">
    <source>
        <dbReference type="Proteomes" id="UP000325440"/>
    </source>
</evidence>
<organism evidence="2 3">
    <name type="scientific">Cinara cedri</name>
    <dbReference type="NCBI Taxonomy" id="506608"/>
    <lineage>
        <taxon>Eukaryota</taxon>
        <taxon>Metazoa</taxon>
        <taxon>Ecdysozoa</taxon>
        <taxon>Arthropoda</taxon>
        <taxon>Hexapoda</taxon>
        <taxon>Insecta</taxon>
        <taxon>Pterygota</taxon>
        <taxon>Neoptera</taxon>
        <taxon>Paraneoptera</taxon>
        <taxon>Hemiptera</taxon>
        <taxon>Sternorrhyncha</taxon>
        <taxon>Aphidomorpha</taxon>
        <taxon>Aphidoidea</taxon>
        <taxon>Aphididae</taxon>
        <taxon>Lachninae</taxon>
        <taxon>Cinara</taxon>
    </lineage>
</organism>
<dbReference type="InterPro" id="IPR007110">
    <property type="entry name" value="Ig-like_dom"/>
</dbReference>
<proteinExistence type="predicted"/>
<dbReference type="EMBL" id="CABPRJ010000001">
    <property type="protein sequence ID" value="VVC24309.1"/>
    <property type="molecule type" value="Genomic_DNA"/>
</dbReference>
<name>A0A5E4M3D5_9HEMI</name>
<keyword evidence="3" id="KW-1185">Reference proteome</keyword>
<dbReference type="AlphaFoldDB" id="A0A5E4M3D5"/>
<feature type="domain" description="Ig-like" evidence="1">
    <location>
        <begin position="47"/>
        <end position="159"/>
    </location>
</feature>
<dbReference type="PANTHER" id="PTHR21261:SF5">
    <property type="entry name" value="BEATEN PATH VA, ISOFORM A-RELATED"/>
    <property type="match status" value="1"/>
</dbReference>
<dbReference type="Pfam" id="PF00047">
    <property type="entry name" value="ig"/>
    <property type="match status" value="1"/>
</dbReference>
<dbReference type="OrthoDB" id="10015491at2759"/>
<gene>
    <name evidence="2" type="ORF">CINCED_3A020772</name>
</gene>
<protein>
    <submittedName>
        <fullName evidence="2">Immunoglobulin-like domain,Immunoglobulin,Immunoglobulin-like fold</fullName>
    </submittedName>
</protein>
<dbReference type="SUPFAM" id="SSF48726">
    <property type="entry name" value="Immunoglobulin"/>
    <property type="match status" value="1"/>
</dbReference>
<reference evidence="2 3" key="1">
    <citation type="submission" date="2019-08" db="EMBL/GenBank/DDBJ databases">
        <authorList>
            <person name="Alioto T."/>
            <person name="Alioto T."/>
            <person name="Gomez Garrido J."/>
        </authorList>
    </citation>
    <scope>NUCLEOTIDE SEQUENCE [LARGE SCALE GENOMIC DNA]</scope>
</reference>
<evidence type="ECO:0000313" key="2">
    <source>
        <dbReference type="EMBL" id="VVC24309.1"/>
    </source>
</evidence>